<dbReference type="InterPro" id="IPR052898">
    <property type="entry name" value="ACAD10-like"/>
</dbReference>
<gene>
    <name evidence="2" type="ORF">N7Z68_00150</name>
</gene>
<dbReference type="EMBL" id="JAOTPO010000001">
    <property type="protein sequence ID" value="MDE5411789.1"/>
    <property type="molecule type" value="Genomic_DNA"/>
</dbReference>
<sequence length="352" mass="40834">MTEINNPMRTATSEIHWDKVESYIRREVPYLGKETMKSKAFSNGYSNLTYLVEIGDWQAVMRRPPFGPIPPRAHDMEREYRILEKIYPVFPLAPKPLLFCEDPKIMERHFYIMEKKSGVVLDHDLPEVYEKTERTGQLVSEAFVETLVKLHNIDIKATGLDTIGRPEGYLERQVHGWIKRYQNSKTEDIDNVTHIEKWLTENIPLSPAPTIVHNDFKLNNMMYCSEDPGKVVGVFDWEMCTIGDPMTDLGSAVAYWTAEGESFSGLPSVTGQPGFYSRKEILENYAQISGRDVSNFDFYLTFAFYKIAVILQQIYYRWKIGKANDERFETLIIGVRNLIENASRSQRKEFLK</sequence>
<dbReference type="Pfam" id="PF01636">
    <property type="entry name" value="APH"/>
    <property type="match status" value="1"/>
</dbReference>
<proteinExistence type="predicted"/>
<dbReference type="InterPro" id="IPR002575">
    <property type="entry name" value="Aminoglycoside_PTrfase"/>
</dbReference>
<accession>A0ABT5V8K3</accession>
<dbReference type="CDD" id="cd05154">
    <property type="entry name" value="ACAD10_11_N-like"/>
    <property type="match status" value="1"/>
</dbReference>
<evidence type="ECO:0000313" key="2">
    <source>
        <dbReference type="EMBL" id="MDE5411789.1"/>
    </source>
</evidence>
<dbReference type="InterPro" id="IPR041726">
    <property type="entry name" value="ACAD10_11_N"/>
</dbReference>
<dbReference type="Gene3D" id="3.30.200.20">
    <property type="entry name" value="Phosphorylase Kinase, domain 1"/>
    <property type="match status" value="1"/>
</dbReference>
<dbReference type="InterPro" id="IPR011009">
    <property type="entry name" value="Kinase-like_dom_sf"/>
</dbReference>
<dbReference type="Gene3D" id="3.90.1200.10">
    <property type="match status" value="1"/>
</dbReference>
<evidence type="ECO:0000313" key="3">
    <source>
        <dbReference type="Proteomes" id="UP001148125"/>
    </source>
</evidence>
<dbReference type="PANTHER" id="PTHR47829:SF1">
    <property type="entry name" value="HAD FAMILY PHOSPHATASE"/>
    <property type="match status" value="1"/>
</dbReference>
<reference evidence="2" key="1">
    <citation type="submission" date="2024-05" db="EMBL/GenBank/DDBJ databases">
        <title>Alkalihalobacillus sp. strain MEB203 novel alkaliphilic bacterium from Lonar Lake, India.</title>
        <authorList>
            <person name="Joshi A."/>
            <person name="Thite S."/>
            <person name="Mengade P."/>
        </authorList>
    </citation>
    <scope>NUCLEOTIDE SEQUENCE</scope>
    <source>
        <strain evidence="2">MEB 203</strain>
    </source>
</reference>
<dbReference type="Proteomes" id="UP001148125">
    <property type="component" value="Unassembled WGS sequence"/>
</dbReference>
<feature type="domain" description="Aminoglycoside phosphotransferase" evidence="1">
    <location>
        <begin position="39"/>
        <end position="260"/>
    </location>
</feature>
<protein>
    <submittedName>
        <fullName evidence="2">Phosphotransferase family protein</fullName>
    </submittedName>
</protein>
<name>A0ABT5V8K3_9BACI</name>
<keyword evidence="3" id="KW-1185">Reference proteome</keyword>
<organism evidence="2 3">
    <name type="scientific">Alkalihalobacterium chitinilyticum</name>
    <dbReference type="NCBI Taxonomy" id="2980103"/>
    <lineage>
        <taxon>Bacteria</taxon>
        <taxon>Bacillati</taxon>
        <taxon>Bacillota</taxon>
        <taxon>Bacilli</taxon>
        <taxon>Bacillales</taxon>
        <taxon>Bacillaceae</taxon>
        <taxon>Alkalihalobacterium</taxon>
    </lineage>
</organism>
<dbReference type="SUPFAM" id="SSF56112">
    <property type="entry name" value="Protein kinase-like (PK-like)"/>
    <property type="match status" value="1"/>
</dbReference>
<evidence type="ECO:0000259" key="1">
    <source>
        <dbReference type="Pfam" id="PF01636"/>
    </source>
</evidence>
<dbReference type="RefSeq" id="WP_275116426.1">
    <property type="nucleotide sequence ID" value="NZ_JAOTPO010000001.1"/>
</dbReference>
<dbReference type="PANTHER" id="PTHR47829">
    <property type="entry name" value="HYDROLASE, PUTATIVE (AFU_ORTHOLOGUE AFUA_1G12880)-RELATED"/>
    <property type="match status" value="1"/>
</dbReference>
<comment type="caution">
    <text evidence="2">The sequence shown here is derived from an EMBL/GenBank/DDBJ whole genome shotgun (WGS) entry which is preliminary data.</text>
</comment>